<dbReference type="InterPro" id="IPR004839">
    <property type="entry name" value="Aminotransferase_I/II_large"/>
</dbReference>
<comment type="function">
    <text evidence="2">Decarboxylates L-threonine-O-3-phosphate to yield (R)-1-amino-2-propanol O-2-phosphate, the precursor for the linkage between the nucleotide loop and the corrin ring in cobalamin.</text>
</comment>
<dbReference type="InterPro" id="IPR015421">
    <property type="entry name" value="PyrdxlP-dep_Trfase_major"/>
</dbReference>
<dbReference type="Gene3D" id="3.90.1150.10">
    <property type="entry name" value="Aspartate Aminotransferase, domain 1"/>
    <property type="match status" value="1"/>
</dbReference>
<dbReference type="InterPro" id="IPR005860">
    <property type="entry name" value="CobD"/>
</dbReference>
<accession>A0A127FDG4</accession>
<sequence>MSDACNVVATSLDVFREHGGRIDAASALFPLAPRPWIDLSTGISPWAYPHADLAHSVFARLPEADHIAELEHAAATAFGVEDPSQVVAVPGTDLALRLLEPIFHERKVAVVRPGYSGHLLAWKHSSVTEATSESLEQAAGSNDVIILANPNNPDGRTICPDRLRAVAKRLAARGGMLVIDEAYADIVPENSLCTAASDGILVFRSFGKFFGLAGLRLGFVVTSRHAMSFRQLIGDWPVCGPAVDIGIAAYRDSHWQSAQRQRLLHAGADLDALLLATGFELKGGTPLYRLVRCADADALFRRLAMRGILIRPLNEDSRLVRIGLPADDDQWTRLYVALQ</sequence>
<evidence type="ECO:0000256" key="3">
    <source>
        <dbReference type="ARBA" id="ARBA00004953"/>
    </source>
</evidence>
<dbReference type="PROSITE" id="PS00105">
    <property type="entry name" value="AA_TRANSFER_CLASS_1"/>
    <property type="match status" value="1"/>
</dbReference>
<dbReference type="GO" id="GO:0048472">
    <property type="term" value="F:threonine-phosphate decarboxylase activity"/>
    <property type="evidence" value="ECO:0007669"/>
    <property type="project" value="UniProtKB-EC"/>
</dbReference>
<evidence type="ECO:0000256" key="7">
    <source>
        <dbReference type="ARBA" id="ARBA00023239"/>
    </source>
</evidence>
<dbReference type="NCBIfam" id="TIGR01140">
    <property type="entry name" value="L_thr_O3P_dcar"/>
    <property type="match status" value="1"/>
</dbReference>
<dbReference type="CDD" id="cd00609">
    <property type="entry name" value="AAT_like"/>
    <property type="match status" value="1"/>
</dbReference>
<comment type="cofactor">
    <cofactor evidence="1">
        <name>pyridoxal 5'-phosphate</name>
        <dbReference type="ChEBI" id="CHEBI:597326"/>
    </cofactor>
</comment>
<dbReference type="KEGG" id="sdf:ACG33_15175"/>
<gene>
    <name evidence="11" type="ORF">ACG33_15175</name>
</gene>
<dbReference type="PANTHER" id="PTHR42885">
    <property type="entry name" value="HISTIDINOL-PHOSPHATE AMINOTRANSFERASE-RELATED"/>
    <property type="match status" value="1"/>
</dbReference>
<feature type="domain" description="Aminotransferase class I/classII large" evidence="10">
    <location>
        <begin position="53"/>
        <end position="324"/>
    </location>
</feature>
<evidence type="ECO:0000256" key="2">
    <source>
        <dbReference type="ARBA" id="ARBA00003444"/>
    </source>
</evidence>
<protein>
    <recommendedName>
        <fullName evidence="4">threonine-phosphate decarboxylase</fullName>
        <ecNumber evidence="4">4.1.1.81</ecNumber>
    </recommendedName>
    <alternativeName>
        <fullName evidence="8">L-threonine-O-3-phosphate decarboxylase</fullName>
    </alternativeName>
</protein>
<dbReference type="InterPro" id="IPR015424">
    <property type="entry name" value="PyrdxlP-dep_Trfase"/>
</dbReference>
<evidence type="ECO:0000256" key="1">
    <source>
        <dbReference type="ARBA" id="ARBA00001933"/>
    </source>
</evidence>
<keyword evidence="7" id="KW-0456">Lyase</keyword>
<reference evidence="11 12" key="1">
    <citation type="submission" date="2015-06" db="EMBL/GenBank/DDBJ databases">
        <title>A Comprehensive Approach to Explore the Metabolic and Phylogenetic Diversity of Bacterial Steroid Degradation in the Environment: Testosterone as an Example.</title>
        <authorList>
            <person name="Yang F.-C."/>
            <person name="Chen Y.-L."/>
            <person name="Yu C.-P."/>
            <person name="Tang S.-L."/>
            <person name="Wang P.-H."/>
            <person name="Ismail W."/>
            <person name="Wang C.-H."/>
            <person name="Yang C.-Y."/>
            <person name="Chiang Y.-R."/>
        </authorList>
    </citation>
    <scope>NUCLEOTIDE SEQUENCE [LARGE SCALE GENOMIC DNA]</scope>
    <source>
        <strain evidence="11 12">DSM 18526</strain>
    </source>
</reference>
<evidence type="ECO:0000313" key="11">
    <source>
        <dbReference type="EMBL" id="AMN48414.1"/>
    </source>
</evidence>
<dbReference type="Proteomes" id="UP000070250">
    <property type="component" value="Chromosome"/>
</dbReference>
<dbReference type="EMBL" id="CP011971">
    <property type="protein sequence ID" value="AMN48414.1"/>
    <property type="molecule type" value="Genomic_DNA"/>
</dbReference>
<dbReference type="GO" id="GO:0009236">
    <property type="term" value="P:cobalamin biosynthetic process"/>
    <property type="evidence" value="ECO:0007669"/>
    <property type="project" value="UniProtKB-UniPathway"/>
</dbReference>
<dbReference type="GO" id="GO:0030170">
    <property type="term" value="F:pyridoxal phosphate binding"/>
    <property type="evidence" value="ECO:0007669"/>
    <property type="project" value="InterPro"/>
</dbReference>
<keyword evidence="12" id="KW-1185">Reference proteome</keyword>
<organism evidence="11 12">
    <name type="scientific">Steroidobacter denitrificans</name>
    <dbReference type="NCBI Taxonomy" id="465721"/>
    <lineage>
        <taxon>Bacteria</taxon>
        <taxon>Pseudomonadati</taxon>
        <taxon>Pseudomonadota</taxon>
        <taxon>Gammaproteobacteria</taxon>
        <taxon>Steroidobacterales</taxon>
        <taxon>Steroidobacteraceae</taxon>
        <taxon>Steroidobacter</taxon>
    </lineage>
</organism>
<dbReference type="Pfam" id="PF00155">
    <property type="entry name" value="Aminotran_1_2"/>
    <property type="match status" value="1"/>
</dbReference>
<evidence type="ECO:0000256" key="5">
    <source>
        <dbReference type="ARBA" id="ARBA00022573"/>
    </source>
</evidence>
<dbReference type="PANTHER" id="PTHR42885:SF1">
    <property type="entry name" value="THREONINE-PHOSPHATE DECARBOXYLASE"/>
    <property type="match status" value="1"/>
</dbReference>
<dbReference type="SUPFAM" id="SSF53383">
    <property type="entry name" value="PLP-dependent transferases"/>
    <property type="match status" value="1"/>
</dbReference>
<evidence type="ECO:0000256" key="8">
    <source>
        <dbReference type="ARBA" id="ARBA00029996"/>
    </source>
</evidence>
<dbReference type="Gene3D" id="3.40.640.10">
    <property type="entry name" value="Type I PLP-dependent aspartate aminotransferase-like (Major domain)"/>
    <property type="match status" value="1"/>
</dbReference>
<dbReference type="InterPro" id="IPR004838">
    <property type="entry name" value="NHTrfase_class1_PyrdxlP-BS"/>
</dbReference>
<proteinExistence type="predicted"/>
<dbReference type="PATRIC" id="fig|465721.4.peg.3244"/>
<name>A0A127FDG4_STEDE</name>
<dbReference type="STRING" id="465721.ACG33_15175"/>
<comment type="catalytic activity">
    <reaction evidence="9">
        <text>O-phospho-L-threonine + H(+) = (R)-1-aminopropan-2-yl phosphate + CO2</text>
        <dbReference type="Rhea" id="RHEA:11492"/>
        <dbReference type="ChEBI" id="CHEBI:15378"/>
        <dbReference type="ChEBI" id="CHEBI:16526"/>
        <dbReference type="ChEBI" id="CHEBI:58563"/>
        <dbReference type="ChEBI" id="CHEBI:58675"/>
        <dbReference type="EC" id="4.1.1.81"/>
    </reaction>
</comment>
<dbReference type="EC" id="4.1.1.81" evidence="4"/>
<dbReference type="InterPro" id="IPR015422">
    <property type="entry name" value="PyrdxlP-dep_Trfase_small"/>
</dbReference>
<evidence type="ECO:0000313" key="12">
    <source>
        <dbReference type="Proteomes" id="UP000070250"/>
    </source>
</evidence>
<dbReference type="AlphaFoldDB" id="A0A127FDG4"/>
<evidence type="ECO:0000256" key="6">
    <source>
        <dbReference type="ARBA" id="ARBA00022898"/>
    </source>
</evidence>
<evidence type="ECO:0000256" key="9">
    <source>
        <dbReference type="ARBA" id="ARBA00048531"/>
    </source>
</evidence>
<keyword evidence="5" id="KW-0169">Cobalamin biosynthesis</keyword>
<evidence type="ECO:0000256" key="4">
    <source>
        <dbReference type="ARBA" id="ARBA00012285"/>
    </source>
</evidence>
<dbReference type="UniPathway" id="UPA00148"/>
<comment type="pathway">
    <text evidence="3">Cofactor biosynthesis; adenosylcobalamin biosynthesis.</text>
</comment>
<keyword evidence="6" id="KW-0663">Pyridoxal phosphate</keyword>
<evidence type="ECO:0000259" key="10">
    <source>
        <dbReference type="Pfam" id="PF00155"/>
    </source>
</evidence>